<dbReference type="Pfam" id="PF04184">
    <property type="entry name" value="ST7"/>
    <property type="match status" value="1"/>
</dbReference>
<sequence length="269" mass="31241">MFGTESSYEGIKCNLSKFTELGGNVDLLESRKVLEGNPDRLDQWAEANSMRFNKLLDAHLENSDSEYVFEHIDPQVLCCPDRHILINLGTYFECKVWRNPLNLFRGAEYNRYTWVTGREPLTYYDMNLSAQDHQTFFTCDTDHLRPADAIMQKAWRERNPQARISAAHEALELNECATAYILLAEEEATTIVEAEKLFKQALKAGEGCYRRSQQLQHHGAQYEAQHRRDTNVLVYIKRRLAMCARKLGRTREAVKMMRDVSWPGEELKN</sequence>
<name>A0ABQ9DDN5_9PASS</name>
<comment type="similarity">
    <text evidence="2">Belongs to the ST7 family.</text>
</comment>
<evidence type="ECO:0000256" key="4">
    <source>
        <dbReference type="ARBA" id="ARBA00022989"/>
    </source>
</evidence>
<dbReference type="PANTHER" id="PTHR12745:SF8">
    <property type="entry name" value="SUPPRESSOR OF TUMORIGENICITY 7 PROTEIN"/>
    <property type="match status" value="1"/>
</dbReference>
<comment type="caution">
    <text evidence="6">The sequence shown here is derived from an EMBL/GenBank/DDBJ whole genome shotgun (WGS) entry which is preliminary data.</text>
</comment>
<gene>
    <name evidence="6" type="ORF">WISP_51032</name>
</gene>
<comment type="subcellular location">
    <subcellularLocation>
        <location evidence="1">Membrane</location>
        <topology evidence="1">Multi-pass membrane protein</topology>
    </subcellularLocation>
</comment>
<organism evidence="6 7">
    <name type="scientific">Willisornis vidua</name>
    <name type="common">Xingu scale-backed antbird</name>
    <dbReference type="NCBI Taxonomy" id="1566151"/>
    <lineage>
        <taxon>Eukaryota</taxon>
        <taxon>Metazoa</taxon>
        <taxon>Chordata</taxon>
        <taxon>Craniata</taxon>
        <taxon>Vertebrata</taxon>
        <taxon>Euteleostomi</taxon>
        <taxon>Archelosauria</taxon>
        <taxon>Archosauria</taxon>
        <taxon>Dinosauria</taxon>
        <taxon>Saurischia</taxon>
        <taxon>Theropoda</taxon>
        <taxon>Coelurosauria</taxon>
        <taxon>Aves</taxon>
        <taxon>Neognathae</taxon>
        <taxon>Neoaves</taxon>
        <taxon>Telluraves</taxon>
        <taxon>Australaves</taxon>
        <taxon>Passeriformes</taxon>
        <taxon>Thamnophilidae</taxon>
        <taxon>Willisornis</taxon>
    </lineage>
</organism>
<reference evidence="6" key="1">
    <citation type="submission" date="2019-10" db="EMBL/GenBank/DDBJ databases">
        <authorList>
            <person name="Soares A.E.R."/>
            <person name="Aleixo A."/>
            <person name="Schneider P."/>
            <person name="Miyaki C.Y."/>
            <person name="Schneider M.P."/>
            <person name="Mello C."/>
            <person name="Vasconcelos A.T.R."/>
        </authorList>
    </citation>
    <scope>NUCLEOTIDE SEQUENCE</scope>
    <source>
        <tissue evidence="6">Muscle</tissue>
    </source>
</reference>
<evidence type="ECO:0000256" key="1">
    <source>
        <dbReference type="ARBA" id="ARBA00004141"/>
    </source>
</evidence>
<evidence type="ECO:0000256" key="3">
    <source>
        <dbReference type="ARBA" id="ARBA00022692"/>
    </source>
</evidence>
<keyword evidence="5" id="KW-0472">Membrane</keyword>
<proteinExistence type="inferred from homology"/>
<accession>A0ABQ9DDN5</accession>
<keyword evidence="7" id="KW-1185">Reference proteome</keyword>
<protein>
    <submittedName>
        <fullName evidence="6">Suppressor of tumorigenicity 7 protein like protein</fullName>
    </submittedName>
</protein>
<keyword evidence="3" id="KW-0812">Transmembrane</keyword>
<evidence type="ECO:0000256" key="5">
    <source>
        <dbReference type="ARBA" id="ARBA00023136"/>
    </source>
</evidence>
<dbReference type="Proteomes" id="UP001145742">
    <property type="component" value="Unassembled WGS sequence"/>
</dbReference>
<dbReference type="PANTHER" id="PTHR12745">
    <property type="entry name" value="SUPPRESSION OF TUMORIGENICITY 7"/>
    <property type="match status" value="1"/>
</dbReference>
<evidence type="ECO:0000313" key="6">
    <source>
        <dbReference type="EMBL" id="KAJ7419959.1"/>
    </source>
</evidence>
<dbReference type="EMBL" id="WHWB01033427">
    <property type="protein sequence ID" value="KAJ7419959.1"/>
    <property type="molecule type" value="Genomic_DNA"/>
</dbReference>
<evidence type="ECO:0000256" key="2">
    <source>
        <dbReference type="ARBA" id="ARBA00009751"/>
    </source>
</evidence>
<evidence type="ECO:0000313" key="7">
    <source>
        <dbReference type="Proteomes" id="UP001145742"/>
    </source>
</evidence>
<keyword evidence="4" id="KW-1133">Transmembrane helix</keyword>
<dbReference type="InterPro" id="IPR007311">
    <property type="entry name" value="ST7"/>
</dbReference>